<dbReference type="RefSeq" id="XP_069230814.1">
    <property type="nucleotide sequence ID" value="XM_069372170.1"/>
</dbReference>
<name>A0AB34KRT9_9PEZI</name>
<dbReference type="GO" id="GO:0005634">
    <property type="term" value="C:nucleus"/>
    <property type="evidence" value="ECO:0007669"/>
    <property type="project" value="TreeGrafter"/>
</dbReference>
<feature type="region of interest" description="Disordered" evidence="1">
    <location>
        <begin position="411"/>
        <end position="430"/>
    </location>
</feature>
<dbReference type="GO" id="GO:0003723">
    <property type="term" value="F:RNA binding"/>
    <property type="evidence" value="ECO:0007669"/>
    <property type="project" value="TreeGrafter"/>
</dbReference>
<dbReference type="GO" id="GO:0005524">
    <property type="term" value="F:ATP binding"/>
    <property type="evidence" value="ECO:0007669"/>
    <property type="project" value="InterPro"/>
</dbReference>
<dbReference type="EMBL" id="JAAQHG020000009">
    <property type="protein sequence ID" value="KAL1587709.1"/>
    <property type="molecule type" value="Genomic_DNA"/>
</dbReference>
<comment type="caution">
    <text evidence="3">The sequence shown here is derived from an EMBL/GenBank/DDBJ whole genome shotgun (WGS) entry which is preliminary data.</text>
</comment>
<dbReference type="PANTHER" id="PTHR23077">
    <property type="entry name" value="AAA-FAMILY ATPASE"/>
    <property type="match status" value="1"/>
</dbReference>
<dbReference type="GeneID" id="96005008"/>
<organism evidence="3 4">
    <name type="scientific">Cladosporium halotolerans</name>
    <dbReference type="NCBI Taxonomy" id="1052096"/>
    <lineage>
        <taxon>Eukaryota</taxon>
        <taxon>Fungi</taxon>
        <taxon>Dikarya</taxon>
        <taxon>Ascomycota</taxon>
        <taxon>Pezizomycotina</taxon>
        <taxon>Dothideomycetes</taxon>
        <taxon>Dothideomycetidae</taxon>
        <taxon>Cladosporiales</taxon>
        <taxon>Cladosporiaceae</taxon>
        <taxon>Cladosporium</taxon>
    </lineage>
</organism>
<dbReference type="Gene3D" id="3.40.50.300">
    <property type="entry name" value="P-loop containing nucleotide triphosphate hydrolases"/>
    <property type="match status" value="1"/>
</dbReference>
<protein>
    <recommendedName>
        <fullName evidence="2">AAA+ ATPase domain-containing protein</fullName>
    </recommendedName>
</protein>
<dbReference type="InterPro" id="IPR050168">
    <property type="entry name" value="AAA_ATPase_domain"/>
</dbReference>
<dbReference type="Pfam" id="PF00004">
    <property type="entry name" value="AAA"/>
    <property type="match status" value="1"/>
</dbReference>
<sequence length="489" mass="55383">MYSTPAAHETAFTSWQDHTSAAKIDTDNFVHTLLRKAYPETHIVRTTPSKCDLIGFANAGHAKAVSVAWDGFDALRVYKAPPSRLDSAFGRLENVVNFGLWNYKFETRNFRVYEVSYLDRFSRIAKLLYILCPVLESHSHNVVVDHLLKHAGRWTAEAHDEVWVFDSARWSKNKELWASVQQSSWEDVIVSPEVRKKLSQDVDDFFDSRDSYEKFRIPWKRGIIFHGVPGVGKTLFIKMLMKSVAARPTPVPTLYVKSLDSCAGPKWSIQQIFKKARRQAPCLLVFEDLDSLVSDGARSYFLNEVDGLNNNDGILMIGSTNHLDQLDPSVTKRPSRFDRKYHFELPTEQERLAYCHYWRHKMPDADEVGFSEEICSVVARLTDGFSFAYLKELFVGSLLLIAGGEPDGVMDDNLGQTTDAGDMDTDSALPSVDIPDSVRDSKLFSTLESQIRELLQDMKHVGDSTGPKPGDSRPPPPIYRMQSMLDDSD</sequence>
<dbReference type="PANTHER" id="PTHR23077:SF132">
    <property type="entry name" value="ATP-DEPENDENT ZN PROTEASE"/>
    <property type="match status" value="1"/>
</dbReference>
<reference evidence="3 4" key="1">
    <citation type="journal article" date="2020" name="Microbiol. Resour. Announc.">
        <title>Draft Genome Sequence of a Cladosporium Species Isolated from the Mesophotic Ascidian Didemnum maculosum.</title>
        <authorList>
            <person name="Gioti A."/>
            <person name="Siaperas R."/>
            <person name="Nikolaivits E."/>
            <person name="Le Goff G."/>
            <person name="Ouazzani J."/>
            <person name="Kotoulas G."/>
            <person name="Topakas E."/>
        </authorList>
    </citation>
    <scope>NUCLEOTIDE SEQUENCE [LARGE SCALE GENOMIC DNA]</scope>
    <source>
        <strain evidence="3 4">TM138-S3</strain>
    </source>
</reference>
<feature type="region of interest" description="Disordered" evidence="1">
    <location>
        <begin position="455"/>
        <end position="489"/>
    </location>
</feature>
<evidence type="ECO:0000259" key="2">
    <source>
        <dbReference type="SMART" id="SM00382"/>
    </source>
</evidence>
<dbReference type="InterPro" id="IPR027417">
    <property type="entry name" value="P-loop_NTPase"/>
</dbReference>
<dbReference type="Proteomes" id="UP000803884">
    <property type="component" value="Unassembled WGS sequence"/>
</dbReference>
<dbReference type="GO" id="GO:0042254">
    <property type="term" value="P:ribosome biogenesis"/>
    <property type="evidence" value="ECO:0007669"/>
    <property type="project" value="TreeGrafter"/>
</dbReference>
<dbReference type="SMART" id="SM00382">
    <property type="entry name" value="AAA"/>
    <property type="match status" value="1"/>
</dbReference>
<dbReference type="SUPFAM" id="SSF52540">
    <property type="entry name" value="P-loop containing nucleoside triphosphate hydrolases"/>
    <property type="match status" value="1"/>
</dbReference>
<dbReference type="InterPro" id="IPR003593">
    <property type="entry name" value="AAA+_ATPase"/>
</dbReference>
<accession>A0AB34KRT9</accession>
<feature type="domain" description="AAA+ ATPase" evidence="2">
    <location>
        <begin position="219"/>
        <end position="347"/>
    </location>
</feature>
<dbReference type="InterPro" id="IPR003959">
    <property type="entry name" value="ATPase_AAA_core"/>
</dbReference>
<evidence type="ECO:0000313" key="3">
    <source>
        <dbReference type="EMBL" id="KAL1587709.1"/>
    </source>
</evidence>
<evidence type="ECO:0000313" key="4">
    <source>
        <dbReference type="Proteomes" id="UP000803884"/>
    </source>
</evidence>
<proteinExistence type="predicted"/>
<dbReference type="GO" id="GO:1990275">
    <property type="term" value="F:preribosome binding"/>
    <property type="evidence" value="ECO:0007669"/>
    <property type="project" value="TreeGrafter"/>
</dbReference>
<dbReference type="AlphaFoldDB" id="A0AB34KRT9"/>
<evidence type="ECO:0000256" key="1">
    <source>
        <dbReference type="SAM" id="MobiDB-lite"/>
    </source>
</evidence>
<keyword evidence="4" id="KW-1185">Reference proteome</keyword>
<dbReference type="CDD" id="cd19481">
    <property type="entry name" value="RecA-like_protease"/>
    <property type="match status" value="1"/>
</dbReference>
<gene>
    <name evidence="3" type="ORF">WHR41_03564</name>
</gene>
<dbReference type="GO" id="GO:0016887">
    <property type="term" value="F:ATP hydrolysis activity"/>
    <property type="evidence" value="ECO:0007669"/>
    <property type="project" value="InterPro"/>
</dbReference>